<organism evidence="1 2">
    <name type="scientific">Vibrio ishigakensis</name>
    <dbReference type="NCBI Taxonomy" id="1481914"/>
    <lineage>
        <taxon>Bacteria</taxon>
        <taxon>Pseudomonadati</taxon>
        <taxon>Pseudomonadota</taxon>
        <taxon>Gammaproteobacteria</taxon>
        <taxon>Vibrionales</taxon>
        <taxon>Vibrionaceae</taxon>
        <taxon>Vibrio</taxon>
    </lineage>
</organism>
<dbReference type="Proteomes" id="UP000031671">
    <property type="component" value="Unassembled WGS sequence"/>
</dbReference>
<comment type="caution">
    <text evidence="1">The sequence shown here is derived from an EMBL/GenBank/DDBJ whole genome shotgun (WGS) entry which is preliminary data.</text>
</comment>
<reference evidence="1 2" key="1">
    <citation type="submission" date="2015-01" db="EMBL/GenBank/DDBJ databases">
        <title>Vibrio sp. C1 JCM 19231 whole genome shotgun sequence.</title>
        <authorList>
            <person name="Sawabe T."/>
            <person name="Meirelles P."/>
            <person name="Feng G."/>
            <person name="Sayaka M."/>
            <person name="Hattori M."/>
            <person name="Ohkuma M."/>
        </authorList>
    </citation>
    <scope>NUCLEOTIDE SEQUENCE [LARGE SCALE GENOMIC DNA]</scope>
    <source>
        <strain evidence="2">JCM 19231</strain>
    </source>
</reference>
<evidence type="ECO:0000313" key="2">
    <source>
        <dbReference type="Proteomes" id="UP000031671"/>
    </source>
</evidence>
<dbReference type="AlphaFoldDB" id="A0A0B8NL31"/>
<sequence>MSEPLWKPSADISALRLRAKVVNRIRQFFAERDVLEVDTPALSMLR</sequence>
<dbReference type="Gene3D" id="3.30.930.10">
    <property type="entry name" value="Bira Bifunctional Protein, Domain 2"/>
    <property type="match status" value="1"/>
</dbReference>
<dbReference type="SUPFAM" id="SSF55681">
    <property type="entry name" value="Class II aaRS and biotin synthetases"/>
    <property type="match status" value="1"/>
</dbReference>
<evidence type="ECO:0000313" key="1">
    <source>
        <dbReference type="EMBL" id="GAM55395.1"/>
    </source>
</evidence>
<keyword evidence="1" id="KW-0648">Protein biosynthesis</keyword>
<dbReference type="EMBL" id="BBRZ01000013">
    <property type="protein sequence ID" value="GAM55395.1"/>
    <property type="molecule type" value="Genomic_DNA"/>
</dbReference>
<gene>
    <name evidence="1" type="ORF">JCM19231_5472</name>
</gene>
<keyword evidence="1" id="KW-0251">Elongation factor</keyword>
<protein>
    <submittedName>
        <fullName evidence="1">Translation elongation factor</fullName>
    </submittedName>
</protein>
<keyword evidence="2" id="KW-1185">Reference proteome</keyword>
<dbReference type="GO" id="GO:0003746">
    <property type="term" value="F:translation elongation factor activity"/>
    <property type="evidence" value="ECO:0007669"/>
    <property type="project" value="UniProtKB-KW"/>
</dbReference>
<proteinExistence type="predicted"/>
<dbReference type="InterPro" id="IPR045864">
    <property type="entry name" value="aa-tRNA-synth_II/BPL/LPL"/>
</dbReference>
<name>A0A0B8NL31_9VIBR</name>
<reference evidence="1 2" key="2">
    <citation type="submission" date="2015-01" db="EMBL/GenBank/DDBJ databases">
        <authorList>
            <consortium name="NBRP consortium"/>
            <person name="Sawabe T."/>
            <person name="Meirelles P."/>
            <person name="Feng G."/>
            <person name="Sayaka M."/>
            <person name="Hattori M."/>
            <person name="Ohkuma M."/>
        </authorList>
    </citation>
    <scope>NUCLEOTIDE SEQUENCE [LARGE SCALE GENOMIC DNA]</scope>
    <source>
        <strain evidence="2">JCM 19231</strain>
    </source>
</reference>
<accession>A0A0B8NL31</accession>